<keyword evidence="5" id="KW-1185">Reference proteome</keyword>
<comment type="caution">
    <text evidence="4">The sequence shown here is derived from an EMBL/GenBank/DDBJ whole genome shotgun (WGS) entry which is preliminary data.</text>
</comment>
<dbReference type="PROSITE" id="PS50893">
    <property type="entry name" value="ABC_TRANSPORTER_2"/>
    <property type="match status" value="1"/>
</dbReference>
<feature type="region of interest" description="Disordered" evidence="2">
    <location>
        <begin position="360"/>
        <end position="405"/>
    </location>
</feature>
<dbReference type="InterPro" id="IPR003439">
    <property type="entry name" value="ABC_transporter-like_ATP-bd"/>
</dbReference>
<reference evidence="4 5" key="1">
    <citation type="journal article" date="2020" name="G3 (Bethesda)">
        <title>Improved Reference Genome for Cyclotella cryptica CCMP332, a Model for Cell Wall Morphogenesis, Salinity Adaptation, and Lipid Production in Diatoms (Bacillariophyta).</title>
        <authorList>
            <person name="Roberts W.R."/>
            <person name="Downey K.M."/>
            <person name="Ruck E.C."/>
            <person name="Traller J.C."/>
            <person name="Alverson A.J."/>
        </authorList>
    </citation>
    <scope>NUCLEOTIDE SEQUENCE [LARGE SCALE GENOMIC DNA]</scope>
    <source>
        <strain evidence="4 5">CCMP332</strain>
    </source>
</reference>
<feature type="compositionally biased region" description="Basic and acidic residues" evidence="2">
    <location>
        <begin position="396"/>
        <end position="405"/>
    </location>
</feature>
<dbReference type="EMBL" id="JABMIG020000157">
    <property type="protein sequence ID" value="KAL3788384.1"/>
    <property type="molecule type" value="Genomic_DNA"/>
</dbReference>
<dbReference type="InterPro" id="IPR050611">
    <property type="entry name" value="ABCF"/>
</dbReference>
<evidence type="ECO:0000256" key="2">
    <source>
        <dbReference type="SAM" id="MobiDB-lite"/>
    </source>
</evidence>
<dbReference type="Proteomes" id="UP001516023">
    <property type="component" value="Unassembled WGS sequence"/>
</dbReference>
<dbReference type="Pfam" id="PF00005">
    <property type="entry name" value="ABC_tran"/>
    <property type="match status" value="2"/>
</dbReference>
<evidence type="ECO:0000313" key="5">
    <source>
        <dbReference type="Proteomes" id="UP001516023"/>
    </source>
</evidence>
<evidence type="ECO:0000259" key="3">
    <source>
        <dbReference type="PROSITE" id="PS50893"/>
    </source>
</evidence>
<dbReference type="SUPFAM" id="SSF52540">
    <property type="entry name" value="P-loop containing nucleoside triphosphate hydrolases"/>
    <property type="match status" value="2"/>
</dbReference>
<dbReference type="PANTHER" id="PTHR19211">
    <property type="entry name" value="ATP-BINDING TRANSPORT PROTEIN-RELATED"/>
    <property type="match status" value="1"/>
</dbReference>
<dbReference type="InterPro" id="IPR027417">
    <property type="entry name" value="P-loop_NTPase"/>
</dbReference>
<accession>A0ABD3PL83</accession>
<protein>
    <recommendedName>
        <fullName evidence="3">ABC transporter domain-containing protein</fullName>
    </recommendedName>
</protein>
<dbReference type="AlphaFoldDB" id="A0ABD3PL83"/>
<dbReference type="Gene3D" id="3.40.50.300">
    <property type="entry name" value="P-loop containing nucleotide triphosphate hydrolases"/>
    <property type="match status" value="2"/>
</dbReference>
<feature type="compositionally biased region" description="Basic residues" evidence="2">
    <location>
        <begin position="113"/>
        <end position="125"/>
    </location>
</feature>
<name>A0ABD3PL83_9STRA</name>
<sequence>MMNLILDILDGNIPALDSEVKDYIRSLIEAALEDGDGESLSETVKEFLSEETSQQIIDELQTLTVMNDPMSSASAPSLGLLSHQSPPSLPELLPTTLDKFGDEFNSSPLPTKPSHRTATKSKLKQRKESRLAKKKGKSVNHAQTLTLTENNHGLVNDDHATPQEECKASNKLWGGRGQGRNGVGKSTLLKQIESGSIPGLPRGLVLLEEQDKLEKEMDDGVNMEHNAQRLSELAVELDAIDSDNTEQRALDILKGLSFSDDMIHSTTAKLSGGWRMCLALAQALFVPYSDLLLLDKVTNHLNLNGMSWLERYLTDESRQDSLTLICVSHVRSFLDDVCTDVIVMEHKRLTYHSGNYSDYQQKMSEKNVRESQIPDAAERQRSKAEAFVQKQQQSKKSSDPNKQRQAKMIEELNSLKKLSEDYVQLAQKVQVEVDDPVYAEGQFASGSASSEVILKASGNVQQYLGAFGLGGSHAHRLIVKLSGGERMRLCFATTALADSPHILLLDESTNHVDLETLDSLAEALRVYKGAILMVSHNQAFLGNFCNELWAIDDKTGTVSTSKNVTESFDQLFSQYRSRVLTSGGRGALNRQCESQVKAGMVKQAAKQAATAKTNTALL</sequence>
<dbReference type="PANTHER" id="PTHR19211:SF14">
    <property type="entry name" value="ATP-BINDING CASSETTE SUB-FAMILY F MEMBER 1"/>
    <property type="match status" value="1"/>
</dbReference>
<evidence type="ECO:0000256" key="1">
    <source>
        <dbReference type="ARBA" id="ARBA00022737"/>
    </source>
</evidence>
<gene>
    <name evidence="4" type="ORF">HJC23_009190</name>
</gene>
<feature type="region of interest" description="Disordered" evidence="2">
    <location>
        <begin position="69"/>
        <end position="143"/>
    </location>
</feature>
<keyword evidence="1" id="KW-0677">Repeat</keyword>
<dbReference type="InterPro" id="IPR017871">
    <property type="entry name" value="ABC_transporter-like_CS"/>
</dbReference>
<evidence type="ECO:0000313" key="4">
    <source>
        <dbReference type="EMBL" id="KAL3788384.1"/>
    </source>
</evidence>
<organism evidence="4 5">
    <name type="scientific">Cyclotella cryptica</name>
    <dbReference type="NCBI Taxonomy" id="29204"/>
    <lineage>
        <taxon>Eukaryota</taxon>
        <taxon>Sar</taxon>
        <taxon>Stramenopiles</taxon>
        <taxon>Ochrophyta</taxon>
        <taxon>Bacillariophyta</taxon>
        <taxon>Coscinodiscophyceae</taxon>
        <taxon>Thalassiosirophycidae</taxon>
        <taxon>Stephanodiscales</taxon>
        <taxon>Stephanodiscaceae</taxon>
        <taxon>Cyclotella</taxon>
    </lineage>
</organism>
<proteinExistence type="predicted"/>
<feature type="domain" description="ABC transporter" evidence="3">
    <location>
        <begin position="115"/>
        <end position="371"/>
    </location>
</feature>
<feature type="compositionally biased region" description="Low complexity" evidence="2">
    <location>
        <begin position="71"/>
        <end position="94"/>
    </location>
</feature>
<dbReference type="PROSITE" id="PS00211">
    <property type="entry name" value="ABC_TRANSPORTER_1"/>
    <property type="match status" value="2"/>
</dbReference>